<feature type="region of interest" description="Disordered" evidence="1">
    <location>
        <begin position="1"/>
        <end position="73"/>
    </location>
</feature>
<evidence type="ECO:0000313" key="3">
    <source>
        <dbReference type="Proteomes" id="UP000469545"/>
    </source>
</evidence>
<evidence type="ECO:0000256" key="1">
    <source>
        <dbReference type="SAM" id="MobiDB-lite"/>
    </source>
</evidence>
<organism evidence="2 3">
    <name type="scientific">Streptomyces coelicoflavus</name>
    <dbReference type="NCBI Taxonomy" id="285562"/>
    <lineage>
        <taxon>Bacteria</taxon>
        <taxon>Bacillati</taxon>
        <taxon>Actinomycetota</taxon>
        <taxon>Actinomycetes</taxon>
        <taxon>Kitasatosporales</taxon>
        <taxon>Streptomycetaceae</taxon>
        <taxon>Streptomyces</taxon>
    </lineage>
</organism>
<feature type="non-terminal residue" evidence="2">
    <location>
        <position position="1"/>
    </location>
</feature>
<dbReference type="EMBL" id="JAAGMB010000188">
    <property type="protein sequence ID" value="NEB16583.1"/>
    <property type="molecule type" value="Genomic_DNA"/>
</dbReference>
<comment type="caution">
    <text evidence="2">The sequence shown here is derived from an EMBL/GenBank/DDBJ whole genome shotgun (WGS) entry which is preliminary data.</text>
</comment>
<protein>
    <submittedName>
        <fullName evidence="2">Uncharacterized protein</fullName>
    </submittedName>
</protein>
<proteinExistence type="predicted"/>
<evidence type="ECO:0000313" key="2">
    <source>
        <dbReference type="EMBL" id="NEB16583.1"/>
    </source>
</evidence>
<feature type="compositionally biased region" description="Low complexity" evidence="1">
    <location>
        <begin position="52"/>
        <end position="65"/>
    </location>
</feature>
<sequence>MLADAARRAAAHEEAPDATGSYRLHATEVPGPSGLVELSQALRHPPGRATAPGGTSPSSLTGTLTEPEEPHVA</sequence>
<dbReference type="Proteomes" id="UP000469545">
    <property type="component" value="Unassembled WGS sequence"/>
</dbReference>
<gene>
    <name evidence="2" type="ORF">G3I46_08610</name>
</gene>
<feature type="compositionally biased region" description="Basic and acidic residues" evidence="1">
    <location>
        <begin position="1"/>
        <end position="15"/>
    </location>
</feature>
<dbReference type="AlphaFoldDB" id="A0A6N9UK81"/>
<reference evidence="2 3" key="1">
    <citation type="submission" date="2020-01" db="EMBL/GenBank/DDBJ databases">
        <title>Insect and environment-associated Actinomycetes.</title>
        <authorList>
            <person name="Currrie C."/>
            <person name="Chevrette M."/>
            <person name="Carlson C."/>
            <person name="Stubbendieck R."/>
            <person name="Wendt-Pienkowski E."/>
        </authorList>
    </citation>
    <scope>NUCLEOTIDE SEQUENCE [LARGE SCALE GENOMIC DNA]</scope>
    <source>
        <strain evidence="2 3">SID14172</strain>
    </source>
</reference>
<keyword evidence="3" id="KW-1185">Reference proteome</keyword>
<name>A0A6N9UK81_9ACTN</name>
<accession>A0A6N9UK81</accession>